<keyword evidence="4 6" id="KW-1133">Transmembrane helix</keyword>
<dbReference type="OrthoDB" id="9795496at2"/>
<feature type="transmembrane region" description="Helical" evidence="6">
    <location>
        <begin position="57"/>
        <end position="79"/>
    </location>
</feature>
<dbReference type="FunFam" id="1.20.1260.100:FF:000001">
    <property type="entry name" value="translocator protein 2"/>
    <property type="match status" value="1"/>
</dbReference>
<accession>A0A4Q1KK79</accession>
<evidence type="ECO:0000256" key="6">
    <source>
        <dbReference type="SAM" id="Phobius"/>
    </source>
</evidence>
<dbReference type="GO" id="GO:0016020">
    <property type="term" value="C:membrane"/>
    <property type="evidence" value="ECO:0007669"/>
    <property type="project" value="UniProtKB-SubCell"/>
</dbReference>
<comment type="subcellular location">
    <subcellularLocation>
        <location evidence="1">Membrane</location>
        <topology evidence="1">Multi-pass membrane protein</topology>
    </subcellularLocation>
</comment>
<organism evidence="7 8">
    <name type="scientific">Sphingobium fluviale</name>
    <dbReference type="NCBI Taxonomy" id="2506423"/>
    <lineage>
        <taxon>Bacteria</taxon>
        <taxon>Pseudomonadati</taxon>
        <taxon>Pseudomonadota</taxon>
        <taxon>Alphaproteobacteria</taxon>
        <taxon>Sphingomonadales</taxon>
        <taxon>Sphingomonadaceae</taxon>
        <taxon>Sphingobium</taxon>
    </lineage>
</organism>
<dbReference type="Pfam" id="PF03073">
    <property type="entry name" value="TspO_MBR"/>
    <property type="match status" value="1"/>
</dbReference>
<dbReference type="RefSeq" id="WP_129402980.1">
    <property type="nucleotide sequence ID" value="NZ_SBKP01000002.1"/>
</dbReference>
<feature type="transmembrane region" description="Helical" evidence="6">
    <location>
        <begin position="143"/>
        <end position="163"/>
    </location>
</feature>
<evidence type="ECO:0000256" key="1">
    <source>
        <dbReference type="ARBA" id="ARBA00004141"/>
    </source>
</evidence>
<dbReference type="AlphaFoldDB" id="A0A4Q1KK79"/>
<evidence type="ECO:0000313" key="8">
    <source>
        <dbReference type="Proteomes" id="UP000290958"/>
    </source>
</evidence>
<keyword evidence="5 6" id="KW-0472">Membrane</keyword>
<evidence type="ECO:0000256" key="3">
    <source>
        <dbReference type="ARBA" id="ARBA00022692"/>
    </source>
</evidence>
<reference evidence="8" key="1">
    <citation type="submission" date="2019-01" db="EMBL/GenBank/DDBJ databases">
        <title>Cytophagaceae bacterium strain CAR-16.</title>
        <authorList>
            <person name="Chen W.-M."/>
        </authorList>
    </citation>
    <scope>NUCLEOTIDE SEQUENCE [LARGE SCALE GENOMIC DNA]</scope>
    <source>
        <strain evidence="8">CHR27</strain>
    </source>
</reference>
<feature type="transmembrane region" description="Helical" evidence="6">
    <location>
        <begin position="17"/>
        <end position="37"/>
    </location>
</feature>
<proteinExistence type="inferred from homology"/>
<evidence type="ECO:0000313" key="7">
    <source>
        <dbReference type="EMBL" id="RXR30228.1"/>
    </source>
</evidence>
<keyword evidence="8" id="KW-1185">Reference proteome</keyword>
<evidence type="ECO:0000256" key="5">
    <source>
        <dbReference type="ARBA" id="ARBA00023136"/>
    </source>
</evidence>
<gene>
    <name evidence="7" type="ORF">EQG66_02515</name>
</gene>
<keyword evidence="3 6" id="KW-0812">Transmembrane</keyword>
<dbReference type="EMBL" id="SBKP01000002">
    <property type="protein sequence ID" value="RXR30228.1"/>
    <property type="molecule type" value="Genomic_DNA"/>
</dbReference>
<protein>
    <submittedName>
        <fullName evidence="7">Tryptophan-rich sensory protein</fullName>
    </submittedName>
</protein>
<sequence length="182" mass="20303">MNEIASQGQLRMSYVRWALFTVPTIVFLGYLSGQIANSGYQNNWFAGLVKPDFMPEGWVFGAAWTILYTLMGLAVAVILHARGARMRGLAILFFLVQLIVNYAWSFVFFRLHLVPEALWMIVAIFVLAALTTILFARIRIIAAVLMLPYLGWLVFAGVLTLSIDKLNPNAKNLVAPGLSTHI</sequence>
<dbReference type="GO" id="GO:0033013">
    <property type="term" value="P:tetrapyrrole metabolic process"/>
    <property type="evidence" value="ECO:0007669"/>
    <property type="project" value="UniProtKB-ARBA"/>
</dbReference>
<dbReference type="PIRSF" id="PIRSF005859">
    <property type="entry name" value="PBR"/>
    <property type="match status" value="1"/>
</dbReference>
<dbReference type="CDD" id="cd15904">
    <property type="entry name" value="TSPO_MBR"/>
    <property type="match status" value="1"/>
</dbReference>
<evidence type="ECO:0000256" key="4">
    <source>
        <dbReference type="ARBA" id="ARBA00022989"/>
    </source>
</evidence>
<dbReference type="InterPro" id="IPR038330">
    <property type="entry name" value="TspO/MBR-related_sf"/>
</dbReference>
<name>A0A4Q1KK79_9SPHN</name>
<dbReference type="Proteomes" id="UP000290958">
    <property type="component" value="Unassembled WGS sequence"/>
</dbReference>
<dbReference type="InterPro" id="IPR004307">
    <property type="entry name" value="TspO_MBR"/>
</dbReference>
<dbReference type="PANTHER" id="PTHR10057">
    <property type="entry name" value="PERIPHERAL-TYPE BENZODIAZEPINE RECEPTOR"/>
    <property type="match status" value="1"/>
</dbReference>
<feature type="transmembrane region" description="Helical" evidence="6">
    <location>
        <begin position="117"/>
        <end position="136"/>
    </location>
</feature>
<comment type="caution">
    <text evidence="7">The sequence shown here is derived from an EMBL/GenBank/DDBJ whole genome shotgun (WGS) entry which is preliminary data.</text>
</comment>
<feature type="transmembrane region" description="Helical" evidence="6">
    <location>
        <begin position="91"/>
        <end position="111"/>
    </location>
</feature>
<evidence type="ECO:0000256" key="2">
    <source>
        <dbReference type="ARBA" id="ARBA00007524"/>
    </source>
</evidence>
<dbReference type="Gene3D" id="1.20.1260.100">
    <property type="entry name" value="TspO/MBR protein"/>
    <property type="match status" value="1"/>
</dbReference>
<comment type="similarity">
    <text evidence="2">Belongs to the TspO/BZRP family.</text>
</comment>
<dbReference type="PANTHER" id="PTHR10057:SF0">
    <property type="entry name" value="TRANSLOCATOR PROTEIN"/>
    <property type="match status" value="1"/>
</dbReference>